<feature type="compositionally biased region" description="Polar residues" evidence="2">
    <location>
        <begin position="744"/>
        <end position="761"/>
    </location>
</feature>
<feature type="domain" description="Fe2OG dioxygenase" evidence="3">
    <location>
        <begin position="659"/>
        <end position="814"/>
    </location>
</feature>
<dbReference type="SUPFAM" id="SSF52499">
    <property type="entry name" value="Isochorismatase-like hydrolases"/>
    <property type="match status" value="1"/>
</dbReference>
<keyword evidence="5" id="KW-1185">Reference proteome</keyword>
<evidence type="ECO:0000256" key="1">
    <source>
        <dbReference type="ARBA" id="ARBA00006336"/>
    </source>
</evidence>
<dbReference type="EMBL" id="LJZO01000030">
    <property type="protein sequence ID" value="ROV93950.1"/>
    <property type="molecule type" value="Genomic_DNA"/>
</dbReference>
<comment type="caution">
    <text evidence="4">The sequence shown here is derived from an EMBL/GenBank/DDBJ whole genome shotgun (WGS) entry which is preliminary data.</text>
</comment>
<dbReference type="InterPro" id="IPR005123">
    <property type="entry name" value="Oxoglu/Fe-dep_dioxygenase_dom"/>
</dbReference>
<dbReference type="InterPro" id="IPR032854">
    <property type="entry name" value="ALKBH3"/>
</dbReference>
<feature type="region of interest" description="Disordered" evidence="2">
    <location>
        <begin position="1047"/>
        <end position="1077"/>
    </location>
</feature>
<feature type="region of interest" description="Disordered" evidence="2">
    <location>
        <begin position="256"/>
        <end position="283"/>
    </location>
</feature>
<dbReference type="CDD" id="cd00431">
    <property type="entry name" value="cysteine_hydrolases"/>
    <property type="match status" value="1"/>
</dbReference>
<dbReference type="Pfam" id="PF24470">
    <property type="entry name" value="Thiored_Isochorism"/>
    <property type="match status" value="1"/>
</dbReference>
<feature type="compositionally biased region" description="Polar residues" evidence="2">
    <location>
        <begin position="477"/>
        <end position="486"/>
    </location>
</feature>
<reference evidence="4 5" key="1">
    <citation type="submission" date="2015-09" db="EMBL/GenBank/DDBJ databases">
        <title>Host preference determinants of Valsa canker pathogens revealed by comparative genomics.</title>
        <authorList>
            <person name="Yin Z."/>
            <person name="Huang L."/>
        </authorList>
    </citation>
    <scope>NUCLEOTIDE SEQUENCE [LARGE SCALE GENOMIC DNA]</scope>
    <source>
        <strain evidence="4 5">YSFL</strain>
    </source>
</reference>
<dbReference type="PANTHER" id="PTHR31212">
    <property type="entry name" value="ALPHA-KETOGLUTARATE-DEPENDENT DIOXYGENASE ALKB HOMOLOG 3"/>
    <property type="match status" value="1"/>
</dbReference>
<feature type="region of interest" description="Disordered" evidence="2">
    <location>
        <begin position="1157"/>
        <end position="1198"/>
    </location>
</feature>
<dbReference type="Gene3D" id="2.60.120.590">
    <property type="entry name" value="Alpha-ketoglutarate-dependent dioxygenase AlkB-like"/>
    <property type="match status" value="1"/>
</dbReference>
<dbReference type="SUPFAM" id="SSF51197">
    <property type="entry name" value="Clavaminate synthase-like"/>
    <property type="match status" value="1"/>
</dbReference>
<feature type="compositionally biased region" description="Pro residues" evidence="2">
    <location>
        <begin position="1052"/>
        <end position="1067"/>
    </location>
</feature>
<dbReference type="Gene3D" id="3.40.50.850">
    <property type="entry name" value="Isochorismatase-like"/>
    <property type="match status" value="1"/>
</dbReference>
<dbReference type="Pfam" id="PF00857">
    <property type="entry name" value="Isochorismatase"/>
    <property type="match status" value="1"/>
</dbReference>
<feature type="compositionally biased region" description="Low complexity" evidence="2">
    <location>
        <begin position="337"/>
        <end position="351"/>
    </location>
</feature>
<dbReference type="InterPro" id="IPR036380">
    <property type="entry name" value="Isochorismatase-like_sf"/>
</dbReference>
<evidence type="ECO:0000313" key="4">
    <source>
        <dbReference type="EMBL" id="ROV93950.1"/>
    </source>
</evidence>
<dbReference type="InterPro" id="IPR057088">
    <property type="entry name" value="GLRG_09195_Thiored"/>
</dbReference>
<dbReference type="Proteomes" id="UP000284375">
    <property type="component" value="Unassembled WGS sequence"/>
</dbReference>
<proteinExistence type="inferred from homology"/>
<organism evidence="4 5">
    <name type="scientific">Cytospora chrysosperma</name>
    <name type="common">Cytospora canker fungus</name>
    <name type="synonym">Sphaeria chrysosperma</name>
    <dbReference type="NCBI Taxonomy" id="252740"/>
    <lineage>
        <taxon>Eukaryota</taxon>
        <taxon>Fungi</taxon>
        <taxon>Dikarya</taxon>
        <taxon>Ascomycota</taxon>
        <taxon>Pezizomycotina</taxon>
        <taxon>Sordariomycetes</taxon>
        <taxon>Sordariomycetidae</taxon>
        <taxon>Diaporthales</taxon>
        <taxon>Cytosporaceae</taxon>
        <taxon>Cytospora</taxon>
    </lineage>
</organism>
<dbReference type="AlphaFoldDB" id="A0A423VS81"/>
<dbReference type="OrthoDB" id="445341at2759"/>
<dbReference type="InterPro" id="IPR027450">
    <property type="entry name" value="AlkB-like"/>
</dbReference>
<dbReference type="InterPro" id="IPR037151">
    <property type="entry name" value="AlkB-like_sf"/>
</dbReference>
<dbReference type="Pfam" id="PF13532">
    <property type="entry name" value="2OG-FeII_Oxy_2"/>
    <property type="match status" value="1"/>
</dbReference>
<gene>
    <name evidence="4" type="ORF">VSDG_06217</name>
</gene>
<feature type="region of interest" description="Disordered" evidence="2">
    <location>
        <begin position="707"/>
        <end position="765"/>
    </location>
</feature>
<feature type="region of interest" description="Disordered" evidence="2">
    <location>
        <begin position="472"/>
        <end position="494"/>
    </location>
</feature>
<dbReference type="InterPro" id="IPR000868">
    <property type="entry name" value="Isochorismatase-like_dom"/>
</dbReference>
<dbReference type="STRING" id="252740.A0A423VS81"/>
<dbReference type="PROSITE" id="PS51471">
    <property type="entry name" value="FE2OG_OXY"/>
    <property type="match status" value="1"/>
</dbReference>
<sequence>MSTLLPINPADFPDVPTKKALIAIDLQNDFLAEDGALPVNTPDGMIENIIKLAAAVRNSGYGEVVWVRSQFDTNRAVGDQQIVVAETTQIPPRPGASAATTAARARTSRALPLEPTPLEADPEAFLSVVRDPPGTGRTKPQCVRKGTKGVEFLPAIAEAKGPTDYAMTKTYYSAFQSGQLLHLLRRHFATELYICGSLCNVSVYATALAASSYGFDITIVEDCCGYRSEMRHMNARRKLTELTGCEYATAADIIPTLRPKSPSPKADSSHPSGARITHSPAAIPPSELIAAAMAEKRRSPGRGGQGISVRPKSSQSPATPPPNTHRMGEKGRELGNPAALPSLPSPEDLSPGMEKLRLNAAESTGPVNVSVAAREKPRPGPPQSPAEPKVQPVVKASRERAGDKGPQLRANAQGCESGSDIGQVQLKDMMAAIEASRNKSHSTTRKTKITTGLQENKPIDAVVDKVRQNLAPLSTADDAQTTSEMSGSKLDEEFNPTEELLTAETPDHMLKGEWPAARGKKDTSVSLSAQSSTHNTEDSESVIPRETKEDASNIVVKDATTKPDTSDSLCEGDTTLTHPFLPSSIISGLFERLCTEVHFLKMMHQGGEVPRFVAVQGSVSSDGTQPVYRHPSDETLLCVPFTPAVQAIREEVEKQAGHEMNHVLIQCYRGGNDYISEHSDKTLDIVDGSYIANVSLGAERTMVFRTKRDASRKETTTPGKIAEASGEKDDPTKDDETETPATPLNLSAPDTTSPSKRQTTRVPLPHNSLLRMGLSTNAKWLHGIRPDKRPLSQRTPAELAFSGYRISLTFRHIGTFLSPPPGATGTDADPLIWGQGAVAKTREAARPVVNGQTDQAVALLRAFGRENNSPTFGSSRGEAGGYGPGFDVLHMNSAPRYLACGDTMADGRVRIALAELGVRHSVGTAGAGKGLSPPASSAGGLIAPVKFEVDGAGAGGDRAAVTGDVAILLYLDARHPRKKGGEADTARVYTRFCAAVALGHKWKALWADDGRARGAAAAERRDLMRAIFRSSDMGTFDGWLSESLGRLAGGSPPSPSSPSSPSPPSHSPPFSSSSSETGEVFLAGGAEPSIADYAFWPVLQDMTEEWRRAGGGFEETWVERGRYTALEKYYVDFSGRRSVVGVFGERVGALLAAAPEGKKKGQGVGGGGDGDVDGGDGRGGNTGVVEKQEPVGVGKGHL</sequence>
<evidence type="ECO:0000313" key="5">
    <source>
        <dbReference type="Proteomes" id="UP000284375"/>
    </source>
</evidence>
<feature type="region of interest" description="Disordered" evidence="2">
    <location>
        <begin position="512"/>
        <end position="548"/>
    </location>
</feature>
<name>A0A423VS81_CYTCH</name>
<evidence type="ECO:0000256" key="2">
    <source>
        <dbReference type="SAM" id="MobiDB-lite"/>
    </source>
</evidence>
<evidence type="ECO:0000259" key="3">
    <source>
        <dbReference type="PROSITE" id="PS51471"/>
    </source>
</evidence>
<protein>
    <recommendedName>
        <fullName evidence="3">Fe2OG dioxygenase domain-containing protein</fullName>
    </recommendedName>
</protein>
<feature type="compositionally biased region" description="Polar residues" evidence="2">
    <location>
        <begin position="524"/>
        <end position="534"/>
    </location>
</feature>
<accession>A0A423VS81</accession>
<dbReference type="GO" id="GO:0051213">
    <property type="term" value="F:dioxygenase activity"/>
    <property type="evidence" value="ECO:0007669"/>
    <property type="project" value="InterPro"/>
</dbReference>
<comment type="similarity">
    <text evidence="1">Belongs to the isochorismatase family.</text>
</comment>
<dbReference type="PANTHER" id="PTHR31212:SF5">
    <property type="entry name" value="ISOCHORISMATASE FAMILY PROTEIN FAMILY (AFU_ORTHOLOGUE AFUA_3G14500)"/>
    <property type="match status" value="1"/>
</dbReference>
<feature type="region of interest" description="Disordered" evidence="2">
    <location>
        <begin position="295"/>
        <end position="419"/>
    </location>
</feature>
<dbReference type="GO" id="GO:0006307">
    <property type="term" value="P:DNA alkylation repair"/>
    <property type="evidence" value="ECO:0007669"/>
    <property type="project" value="InterPro"/>
</dbReference>